<evidence type="ECO:0000256" key="6">
    <source>
        <dbReference type="ARBA" id="ARBA00023004"/>
    </source>
</evidence>
<dbReference type="EMBL" id="CP028137">
    <property type="protein sequence ID" value="AZZ51105.1"/>
    <property type="molecule type" value="Genomic_DNA"/>
</dbReference>
<evidence type="ECO:0000256" key="4">
    <source>
        <dbReference type="ARBA" id="ARBA00022723"/>
    </source>
</evidence>
<dbReference type="PANTHER" id="PTHR11601:SF34">
    <property type="entry name" value="CYSTEINE DESULFURASE"/>
    <property type="match status" value="1"/>
</dbReference>
<dbReference type="GO" id="GO:0031071">
    <property type="term" value="F:cysteine desulfurase activity"/>
    <property type="evidence" value="ECO:0007669"/>
    <property type="project" value="UniProtKB-EC"/>
</dbReference>
<sequence>MIYLDHAATSPVRREVLEAMWPYLTGEYGNPSSSHALGASAARALEEARRHVARFLGGRGSEVLFTSGGTESINTAVKGIALGGLAAGRGRHVVISAIEHEATVESADHLRRLHGFEVSVAPVDGAGRLDLATLAALLRPDTALVSVLAASNEIGTLQDVPAIAALCRPHRIPLHVDAVQAAGWIDLVGLGADAVSISGHKLGAPKGVGALLLRSRVPFEPLVHGGGQERARRSGTENVAFAVALGAAVQLVDPARGARVSAVRDAFAARVAAEVPRAVPLGAAEQRLPSIASFVVPGRSGESILLALEERGVVVSSGSACAAGRDEPSPTLLALGLEPAVAQTAVRFSFGAESTPADADAAADAFAAVLARA</sequence>
<dbReference type="Gene3D" id="3.40.640.10">
    <property type="entry name" value="Type I PLP-dependent aspartate aminotransferase-like (Major domain)"/>
    <property type="match status" value="1"/>
</dbReference>
<evidence type="ECO:0000256" key="2">
    <source>
        <dbReference type="ARBA" id="ARBA00006490"/>
    </source>
</evidence>
<keyword evidence="4" id="KW-0479">Metal-binding</keyword>
<dbReference type="GO" id="GO:0051536">
    <property type="term" value="F:iron-sulfur cluster binding"/>
    <property type="evidence" value="ECO:0007669"/>
    <property type="project" value="UniProtKB-KW"/>
</dbReference>
<keyword evidence="7" id="KW-0411">Iron-sulfur</keyword>
<evidence type="ECO:0000256" key="7">
    <source>
        <dbReference type="ARBA" id="ARBA00023014"/>
    </source>
</evidence>
<evidence type="ECO:0000256" key="1">
    <source>
        <dbReference type="ARBA" id="ARBA00001933"/>
    </source>
</evidence>
<dbReference type="Gene3D" id="1.10.260.50">
    <property type="match status" value="1"/>
</dbReference>
<proteinExistence type="inferred from homology"/>
<dbReference type="KEGG" id="rfs:C1I64_02980"/>
<dbReference type="PIRSF" id="PIRSF005572">
    <property type="entry name" value="NifS"/>
    <property type="match status" value="1"/>
</dbReference>
<organism evidence="10 11">
    <name type="scientific">Rathayibacter festucae DSM 15932</name>
    <dbReference type="NCBI Taxonomy" id="1328866"/>
    <lineage>
        <taxon>Bacteria</taxon>
        <taxon>Bacillati</taxon>
        <taxon>Actinomycetota</taxon>
        <taxon>Actinomycetes</taxon>
        <taxon>Micrococcales</taxon>
        <taxon>Microbacteriaceae</taxon>
        <taxon>Rathayibacter</taxon>
    </lineage>
</organism>
<evidence type="ECO:0000313" key="10">
    <source>
        <dbReference type="EMBL" id="AZZ51105.1"/>
    </source>
</evidence>
<dbReference type="InterPro" id="IPR015422">
    <property type="entry name" value="PyrdxlP-dep_Trfase_small"/>
</dbReference>
<dbReference type="InterPro" id="IPR000192">
    <property type="entry name" value="Aminotrans_V_dom"/>
</dbReference>
<evidence type="ECO:0000256" key="3">
    <source>
        <dbReference type="ARBA" id="ARBA00022679"/>
    </source>
</evidence>
<dbReference type="Pfam" id="PF00266">
    <property type="entry name" value="Aminotran_5"/>
    <property type="match status" value="1"/>
</dbReference>
<keyword evidence="3" id="KW-0808">Transferase</keyword>
<evidence type="ECO:0000256" key="5">
    <source>
        <dbReference type="ARBA" id="ARBA00022898"/>
    </source>
</evidence>
<name>A0A3T0SXU9_9MICO</name>
<comment type="similarity">
    <text evidence="2">Belongs to the class-V pyridoxal-phosphate-dependent aminotransferase family. NifS/IscS subfamily.</text>
</comment>
<dbReference type="InterPro" id="IPR015424">
    <property type="entry name" value="PyrdxlP-dep_Trfase"/>
</dbReference>
<feature type="domain" description="Aminotransferase class V" evidence="9">
    <location>
        <begin position="2"/>
        <end position="360"/>
    </location>
</feature>
<dbReference type="AlphaFoldDB" id="A0A3T0SXU9"/>
<dbReference type="InterPro" id="IPR016454">
    <property type="entry name" value="Cysteine_dSase"/>
</dbReference>
<reference evidence="10 11" key="1">
    <citation type="submission" date="2018-03" db="EMBL/GenBank/DDBJ databases">
        <title>Bacteriophage NCPPB3778 and a type I-E CRISPR drive the evolution of the US Biological Select Agent, Rathayibacter toxicus.</title>
        <authorList>
            <person name="Davis E.W.II."/>
            <person name="Tabima J.F."/>
            <person name="Weisberg A.J."/>
            <person name="Dantas Lopes L."/>
            <person name="Wiseman M.S."/>
            <person name="Wiseman M.S."/>
            <person name="Pupko T."/>
            <person name="Belcher M.S."/>
            <person name="Sechler A.J."/>
            <person name="Tancos M.A."/>
            <person name="Schroeder B.K."/>
            <person name="Murray T.D."/>
            <person name="Luster D.G."/>
            <person name="Schneider W.L."/>
            <person name="Rogers E."/>
            <person name="Andreote F.D."/>
            <person name="Grunwald N.J."/>
            <person name="Putnam M.L."/>
            <person name="Chang J.H."/>
        </authorList>
    </citation>
    <scope>NUCLEOTIDE SEQUENCE [LARGE SCALE GENOMIC DNA]</scope>
    <source>
        <strain evidence="10 11">DSM 15932</strain>
    </source>
</reference>
<comment type="catalytic activity">
    <reaction evidence="8">
        <text>(sulfur carrier)-H + L-cysteine = (sulfur carrier)-SH + L-alanine</text>
        <dbReference type="Rhea" id="RHEA:43892"/>
        <dbReference type="Rhea" id="RHEA-COMP:14737"/>
        <dbReference type="Rhea" id="RHEA-COMP:14739"/>
        <dbReference type="ChEBI" id="CHEBI:29917"/>
        <dbReference type="ChEBI" id="CHEBI:35235"/>
        <dbReference type="ChEBI" id="CHEBI:57972"/>
        <dbReference type="ChEBI" id="CHEBI:64428"/>
        <dbReference type="EC" id="2.8.1.7"/>
    </reaction>
</comment>
<evidence type="ECO:0000256" key="8">
    <source>
        <dbReference type="ARBA" id="ARBA00050776"/>
    </source>
</evidence>
<evidence type="ECO:0000313" key="11">
    <source>
        <dbReference type="Proteomes" id="UP000285317"/>
    </source>
</evidence>
<protein>
    <submittedName>
        <fullName evidence="10">Cysteine desulfurase</fullName>
    </submittedName>
</protein>
<comment type="cofactor">
    <cofactor evidence="1">
        <name>pyridoxal 5'-phosphate</name>
        <dbReference type="ChEBI" id="CHEBI:597326"/>
    </cofactor>
</comment>
<keyword evidence="5" id="KW-0663">Pyridoxal phosphate</keyword>
<dbReference type="InterPro" id="IPR015421">
    <property type="entry name" value="PyrdxlP-dep_Trfase_major"/>
</dbReference>
<keyword evidence="6" id="KW-0408">Iron</keyword>
<dbReference type="SUPFAM" id="SSF53383">
    <property type="entry name" value="PLP-dependent transferases"/>
    <property type="match status" value="1"/>
</dbReference>
<gene>
    <name evidence="10" type="ORF">C1I64_02980</name>
</gene>
<dbReference type="Proteomes" id="UP000285317">
    <property type="component" value="Chromosome"/>
</dbReference>
<evidence type="ECO:0000259" key="9">
    <source>
        <dbReference type="Pfam" id="PF00266"/>
    </source>
</evidence>
<accession>A0A3T0SXU9</accession>
<dbReference type="PANTHER" id="PTHR11601">
    <property type="entry name" value="CYSTEINE DESULFURYLASE FAMILY MEMBER"/>
    <property type="match status" value="1"/>
</dbReference>
<dbReference type="Gene3D" id="3.90.1150.10">
    <property type="entry name" value="Aspartate Aminotransferase, domain 1"/>
    <property type="match status" value="1"/>
</dbReference>
<dbReference type="GO" id="GO:0046872">
    <property type="term" value="F:metal ion binding"/>
    <property type="evidence" value="ECO:0007669"/>
    <property type="project" value="UniProtKB-KW"/>
</dbReference>
<dbReference type="RefSeq" id="WP_127886152.1">
    <property type="nucleotide sequence ID" value="NZ_CP028137.1"/>
</dbReference>